<dbReference type="EMBL" id="SNRW01003571">
    <property type="protein sequence ID" value="KAA6389485.1"/>
    <property type="molecule type" value="Genomic_DNA"/>
</dbReference>
<sequence>MTECFLSHDCQPSDISEKVIMKILAQFGEDDDYNGVDEDEIELQQQQLKDIHSKIDQERFNRKIGRNGESQQQLQILQQISNINNNINVNIQTSKDLIDNLPVRIIHPMNLLDRKGRAHIINQGCQLFLMRYLMHKKANLTVLLFLITLRKKGESINSRIMNANYNNRKTSNERDTESRDAQIQVMVNPQQSQPIPNIQERYRLFIDPITTDSLNYYIPLGETQIAEENPNPFRRILAYTSAHFISRNIAIQQQAASLAVLLYKAHPKTTIVHLKRVFIPANVLLQLKQEISQVRSQLGIDVCEQEVEREIWEEDQKEQEMRGLYQDEGNADEDDDDNDDDIQWSHEGRMDRLRDICLDWKAL</sequence>
<evidence type="ECO:0000256" key="1">
    <source>
        <dbReference type="SAM" id="MobiDB-lite"/>
    </source>
</evidence>
<accession>A0A5J4W3X8</accession>
<organism evidence="2 3">
    <name type="scientific">Streblomastix strix</name>
    <dbReference type="NCBI Taxonomy" id="222440"/>
    <lineage>
        <taxon>Eukaryota</taxon>
        <taxon>Metamonada</taxon>
        <taxon>Preaxostyla</taxon>
        <taxon>Oxymonadida</taxon>
        <taxon>Streblomastigidae</taxon>
        <taxon>Streblomastix</taxon>
    </lineage>
</organism>
<reference evidence="2 3" key="1">
    <citation type="submission" date="2019-03" db="EMBL/GenBank/DDBJ databases">
        <title>Single cell metagenomics reveals metabolic interactions within the superorganism composed of flagellate Streblomastix strix and complex community of Bacteroidetes bacteria on its surface.</title>
        <authorList>
            <person name="Treitli S.C."/>
            <person name="Kolisko M."/>
            <person name="Husnik F."/>
            <person name="Keeling P."/>
            <person name="Hampl V."/>
        </authorList>
    </citation>
    <scope>NUCLEOTIDE SEQUENCE [LARGE SCALE GENOMIC DNA]</scope>
    <source>
        <strain evidence="2">ST1C</strain>
    </source>
</reference>
<protein>
    <submittedName>
        <fullName evidence="2">Uncharacterized protein</fullName>
    </submittedName>
</protein>
<evidence type="ECO:0000313" key="2">
    <source>
        <dbReference type="EMBL" id="KAA6389485.1"/>
    </source>
</evidence>
<gene>
    <name evidence="2" type="ORF">EZS28_014988</name>
</gene>
<proteinExistence type="predicted"/>
<dbReference type="AlphaFoldDB" id="A0A5J4W3X8"/>
<feature type="region of interest" description="Disordered" evidence="1">
    <location>
        <begin position="313"/>
        <end position="345"/>
    </location>
</feature>
<evidence type="ECO:0000313" key="3">
    <source>
        <dbReference type="Proteomes" id="UP000324800"/>
    </source>
</evidence>
<feature type="compositionally biased region" description="Acidic residues" evidence="1">
    <location>
        <begin position="329"/>
        <end position="342"/>
    </location>
</feature>
<dbReference type="Proteomes" id="UP000324800">
    <property type="component" value="Unassembled WGS sequence"/>
</dbReference>
<comment type="caution">
    <text evidence="2">The sequence shown here is derived from an EMBL/GenBank/DDBJ whole genome shotgun (WGS) entry which is preliminary data.</text>
</comment>
<name>A0A5J4W3X8_9EUKA</name>